<evidence type="ECO:0000313" key="1">
    <source>
        <dbReference type="EMBL" id="USI75120.1"/>
    </source>
</evidence>
<dbReference type="EMBL" id="CP084932">
    <property type="protein sequence ID" value="USI75120.1"/>
    <property type="molecule type" value="Genomic_DNA"/>
</dbReference>
<protein>
    <submittedName>
        <fullName evidence="1">Uncharacterized protein</fullName>
    </submittedName>
</protein>
<geneLocation type="plasmid" evidence="1 2">
    <name>p1</name>
</geneLocation>
<dbReference type="Proteomes" id="UP001056937">
    <property type="component" value="Plasmid p1"/>
</dbReference>
<proteinExistence type="predicted"/>
<keyword evidence="2" id="KW-1185">Reference proteome</keyword>
<keyword evidence="1" id="KW-0614">Plasmid</keyword>
<organism evidence="1 2">
    <name type="scientific">Sphingomonas morindae</name>
    <dbReference type="NCBI Taxonomy" id="1541170"/>
    <lineage>
        <taxon>Bacteria</taxon>
        <taxon>Pseudomonadati</taxon>
        <taxon>Pseudomonadota</taxon>
        <taxon>Alphaproteobacteria</taxon>
        <taxon>Sphingomonadales</taxon>
        <taxon>Sphingomonadaceae</taxon>
        <taxon>Sphingomonas</taxon>
    </lineage>
</organism>
<dbReference type="RefSeq" id="WP_252168934.1">
    <property type="nucleotide sequence ID" value="NZ_CP084932.1"/>
</dbReference>
<reference evidence="1" key="1">
    <citation type="journal article" date="2022" name="Toxins">
        <title>Genomic Analysis of Sphingopyxis sp. USTB-05 for Biodegrading Cyanobacterial Hepatotoxins.</title>
        <authorList>
            <person name="Liu C."/>
            <person name="Xu Q."/>
            <person name="Zhao Z."/>
            <person name="Zhang H."/>
            <person name="Liu X."/>
            <person name="Yin C."/>
            <person name="Liu Y."/>
            <person name="Yan H."/>
        </authorList>
    </citation>
    <scope>NUCLEOTIDE SEQUENCE</scope>
    <source>
        <strain evidence="1">NBD5</strain>
    </source>
</reference>
<gene>
    <name evidence="1" type="ORF">LHA26_19705</name>
</gene>
<evidence type="ECO:0000313" key="2">
    <source>
        <dbReference type="Proteomes" id="UP001056937"/>
    </source>
</evidence>
<accession>A0ABY4XDW7</accession>
<sequence length="153" mass="16653">MKAGQTILTLDISEQLFSLTTEALHLRSNATRSYQTLEDILADETDATTIADDLSLETLRDYRSAISSQGDVRISLSLSKPCVASLEDVRRLLSGLLDEELAMTDALSIVLFHFVVGQKAARILSRIGLNTADNTGVIGCCGKDRTNNVIPLR</sequence>
<name>A0ABY4XDW7_9SPHN</name>